<dbReference type="RefSeq" id="WP_212822686.1">
    <property type="nucleotide sequence ID" value="NZ_AP023359.1"/>
</dbReference>
<dbReference type="EMBL" id="AP023359">
    <property type="protein sequence ID" value="BCJ64390.1"/>
    <property type="molecule type" value="Genomic_DNA"/>
</dbReference>
<accession>A0A810MV26</accession>
<dbReference type="KEGG" id="pry:Prubr_14110"/>
<keyword evidence="1" id="KW-0812">Transmembrane</keyword>
<keyword evidence="1" id="KW-1133">Transmembrane helix</keyword>
<proteinExistence type="predicted"/>
<sequence length="137" mass="13809">MDTAVIGSTPTCEVSGSADLGTSTTNWTVTNATGEWRSLYELSAASAGTYELTCTGGTGPTALAVGPPPAFGEMFGSFGALFGGIGALTVLPCLGFVVGGVIALVVGLRRGAHRKRLVAERTAGYGYGYAPGYGPPR</sequence>
<gene>
    <name evidence="2" type="ORF">Prubr_14110</name>
</gene>
<keyword evidence="3" id="KW-1185">Reference proteome</keyword>
<organism evidence="2 3">
    <name type="scientific">Polymorphospora rubra</name>
    <dbReference type="NCBI Taxonomy" id="338584"/>
    <lineage>
        <taxon>Bacteria</taxon>
        <taxon>Bacillati</taxon>
        <taxon>Actinomycetota</taxon>
        <taxon>Actinomycetes</taxon>
        <taxon>Micromonosporales</taxon>
        <taxon>Micromonosporaceae</taxon>
        <taxon>Polymorphospora</taxon>
    </lineage>
</organism>
<evidence type="ECO:0000313" key="3">
    <source>
        <dbReference type="Proteomes" id="UP000680866"/>
    </source>
</evidence>
<evidence type="ECO:0000313" key="2">
    <source>
        <dbReference type="EMBL" id="BCJ64390.1"/>
    </source>
</evidence>
<protein>
    <submittedName>
        <fullName evidence="2">Uncharacterized protein</fullName>
    </submittedName>
</protein>
<reference evidence="2" key="1">
    <citation type="submission" date="2020-08" db="EMBL/GenBank/DDBJ databases">
        <title>Whole genome shotgun sequence of Polymorphospora rubra NBRC 101157.</title>
        <authorList>
            <person name="Komaki H."/>
            <person name="Tamura T."/>
        </authorList>
    </citation>
    <scope>NUCLEOTIDE SEQUENCE</scope>
    <source>
        <strain evidence="2">NBRC 101157</strain>
    </source>
</reference>
<name>A0A810MV26_9ACTN</name>
<feature type="transmembrane region" description="Helical" evidence="1">
    <location>
        <begin position="78"/>
        <end position="106"/>
    </location>
</feature>
<keyword evidence="1" id="KW-0472">Membrane</keyword>
<dbReference type="Proteomes" id="UP000680866">
    <property type="component" value="Chromosome"/>
</dbReference>
<evidence type="ECO:0000256" key="1">
    <source>
        <dbReference type="SAM" id="Phobius"/>
    </source>
</evidence>
<dbReference type="AlphaFoldDB" id="A0A810MV26"/>